<gene>
    <name evidence="1" type="ORF">ISF_05391</name>
</gene>
<name>A0A167U7J1_CORFA</name>
<dbReference type="OrthoDB" id="3862662at2759"/>
<dbReference type="STRING" id="1081104.A0A167U7J1"/>
<sequence length="63" mass="6586">MAQDSPDLSCRVSALGICSSATIALYYTHSCADFDDVSGPGTAEQLSMQKSDEKGVVVDPFVA</sequence>
<keyword evidence="2" id="KW-1185">Reference proteome</keyword>
<dbReference type="Proteomes" id="UP000076744">
    <property type="component" value="Unassembled WGS sequence"/>
</dbReference>
<accession>A0A167U7J1</accession>
<dbReference type="AlphaFoldDB" id="A0A167U7J1"/>
<dbReference type="GeneID" id="30021683"/>
<organism evidence="1 2">
    <name type="scientific">Cordyceps fumosorosea (strain ARSEF 2679)</name>
    <name type="common">Isaria fumosorosea</name>
    <dbReference type="NCBI Taxonomy" id="1081104"/>
    <lineage>
        <taxon>Eukaryota</taxon>
        <taxon>Fungi</taxon>
        <taxon>Dikarya</taxon>
        <taxon>Ascomycota</taxon>
        <taxon>Pezizomycotina</taxon>
        <taxon>Sordariomycetes</taxon>
        <taxon>Hypocreomycetidae</taxon>
        <taxon>Hypocreales</taxon>
        <taxon>Cordycipitaceae</taxon>
        <taxon>Cordyceps</taxon>
    </lineage>
</organism>
<evidence type="ECO:0000313" key="1">
    <source>
        <dbReference type="EMBL" id="OAA61312.1"/>
    </source>
</evidence>
<evidence type="ECO:0000313" key="2">
    <source>
        <dbReference type="Proteomes" id="UP000076744"/>
    </source>
</evidence>
<protein>
    <submittedName>
        <fullName evidence="1">Uncharacterized protein</fullName>
    </submittedName>
</protein>
<proteinExistence type="predicted"/>
<comment type="caution">
    <text evidence="1">The sequence shown here is derived from an EMBL/GenBank/DDBJ whole genome shotgun (WGS) entry which is preliminary data.</text>
</comment>
<dbReference type="EMBL" id="AZHB01000013">
    <property type="protein sequence ID" value="OAA61312.1"/>
    <property type="molecule type" value="Genomic_DNA"/>
</dbReference>
<dbReference type="RefSeq" id="XP_018703567.1">
    <property type="nucleotide sequence ID" value="XM_018848996.1"/>
</dbReference>
<reference evidence="1 2" key="1">
    <citation type="journal article" date="2016" name="Genome Biol. Evol.">
        <title>Divergent and convergent evolution of fungal pathogenicity.</title>
        <authorList>
            <person name="Shang Y."/>
            <person name="Xiao G."/>
            <person name="Zheng P."/>
            <person name="Cen K."/>
            <person name="Zhan S."/>
            <person name="Wang C."/>
        </authorList>
    </citation>
    <scope>NUCLEOTIDE SEQUENCE [LARGE SCALE GENOMIC DNA]</scope>
    <source>
        <strain evidence="1 2">ARSEF 2679</strain>
    </source>
</reference>